<dbReference type="PANTHER" id="PTHR35446">
    <property type="entry name" value="SI:CH211-175M2.5"/>
    <property type="match status" value="1"/>
</dbReference>
<name>A0AB35HYE8_MICTH</name>
<evidence type="ECO:0000313" key="1">
    <source>
        <dbReference type="EMBL" id="MCX2802290.1"/>
    </source>
</evidence>
<dbReference type="EMBL" id="JAPHQB010000016">
    <property type="protein sequence ID" value="MCX2802290.1"/>
    <property type="molecule type" value="Genomic_DNA"/>
</dbReference>
<evidence type="ECO:0000313" key="2">
    <source>
        <dbReference type="Proteomes" id="UP001209730"/>
    </source>
</evidence>
<dbReference type="PANTHER" id="PTHR35446:SF2">
    <property type="entry name" value="CARBOXYMUCONOLACTONE DECARBOXYLASE-LIKE DOMAIN-CONTAINING PROTEIN"/>
    <property type="match status" value="1"/>
</dbReference>
<gene>
    <name evidence="1" type="ORF">OQJ68_10890</name>
</gene>
<comment type="caution">
    <text evidence="1">The sequence shown here is derived from an EMBL/GenBank/DDBJ whole genome shotgun (WGS) entry which is preliminary data.</text>
</comment>
<organism evidence="1 2">
    <name type="scientific">Microbulbifer thermotolerans</name>
    <dbReference type="NCBI Taxonomy" id="252514"/>
    <lineage>
        <taxon>Bacteria</taxon>
        <taxon>Pseudomonadati</taxon>
        <taxon>Pseudomonadota</taxon>
        <taxon>Gammaproteobacteria</taxon>
        <taxon>Cellvibrionales</taxon>
        <taxon>Microbulbiferaceae</taxon>
        <taxon>Microbulbifer</taxon>
    </lineage>
</organism>
<dbReference type="Gene3D" id="1.20.1290.10">
    <property type="entry name" value="AhpD-like"/>
    <property type="match status" value="1"/>
</dbReference>
<dbReference type="Proteomes" id="UP001209730">
    <property type="component" value="Unassembled WGS sequence"/>
</dbReference>
<protein>
    <recommendedName>
        <fullName evidence="3">Carboxymuconolactone decarboxylase-like domain-containing protein</fullName>
    </recommendedName>
</protein>
<proteinExistence type="predicted"/>
<dbReference type="RefSeq" id="WP_266066267.1">
    <property type="nucleotide sequence ID" value="NZ_JAPHQB010000016.1"/>
</dbReference>
<sequence length="177" mass="19922">MSRIPLVEFPTEDRVEAVFAEIEDELGAIPSIFRAFAHQPDLLEASWHRFKAVMVHGVLSPQLKEGMGLVISADNHCNYGIYHHSSNLEDLGVDPAEVMRIRVDPKHVHYSEKEHVLFDLARKANLSPNDRGEHLISKAQKLGARDDEIIEALAVMELVVGFNRVADVLGLEPQRDR</sequence>
<dbReference type="SUPFAM" id="SSF69118">
    <property type="entry name" value="AhpD-like"/>
    <property type="match status" value="1"/>
</dbReference>
<evidence type="ECO:0008006" key="3">
    <source>
        <dbReference type="Google" id="ProtNLM"/>
    </source>
</evidence>
<dbReference type="InterPro" id="IPR029032">
    <property type="entry name" value="AhpD-like"/>
</dbReference>
<dbReference type="AlphaFoldDB" id="A0AB35HYE8"/>
<reference evidence="1" key="1">
    <citation type="submission" date="2022-11" db="EMBL/GenBank/DDBJ databases">
        <title>Chitin-degrading and fungicidal potential of chitinolytic bacterial strains from marine environment of the Pacific Ocean regions.</title>
        <authorList>
            <person name="Pentekhina I."/>
            <person name="Nedashkovskaya O."/>
            <person name="Seitkalieva A."/>
            <person name="Podvolotskaya A."/>
            <person name="Tekutyeva L."/>
            <person name="Balabanova L."/>
        </authorList>
    </citation>
    <scope>NUCLEOTIDE SEQUENCE</scope>
    <source>
        <strain evidence="1">KMM 6838</strain>
    </source>
</reference>
<accession>A0AB35HYE8</accession>